<evidence type="ECO:0000313" key="2">
    <source>
        <dbReference type="EMBL" id="MDT9599168.1"/>
    </source>
</evidence>
<dbReference type="PROSITE" id="PS51273">
    <property type="entry name" value="GATASE_TYPE_1"/>
    <property type="match status" value="1"/>
</dbReference>
<keyword evidence="3" id="KW-1185">Reference proteome</keyword>
<organism evidence="2 3">
    <name type="scientific">Sphingosinicella rhizophila</name>
    <dbReference type="NCBI Taxonomy" id="3050082"/>
    <lineage>
        <taxon>Bacteria</taxon>
        <taxon>Pseudomonadati</taxon>
        <taxon>Pseudomonadota</taxon>
        <taxon>Alphaproteobacteria</taxon>
        <taxon>Sphingomonadales</taxon>
        <taxon>Sphingosinicellaceae</taxon>
        <taxon>Sphingosinicella</taxon>
    </lineage>
</organism>
<comment type="caution">
    <text evidence="2">The sequence shown here is derived from an EMBL/GenBank/DDBJ whole genome shotgun (WGS) entry which is preliminary data.</text>
</comment>
<dbReference type="InterPro" id="IPR029062">
    <property type="entry name" value="Class_I_gatase-like"/>
</dbReference>
<dbReference type="Pfam" id="PF00117">
    <property type="entry name" value="GATase"/>
    <property type="match status" value="1"/>
</dbReference>
<gene>
    <name evidence="2" type="ORF">RQX22_09425</name>
</gene>
<protein>
    <submittedName>
        <fullName evidence="2">Type 1 glutamine amidotransferase</fullName>
    </submittedName>
</protein>
<dbReference type="Gene3D" id="3.40.50.880">
    <property type="match status" value="1"/>
</dbReference>
<dbReference type="PANTHER" id="PTHR42695:SF5">
    <property type="entry name" value="GLUTAMINE AMIDOTRANSFERASE YLR126C-RELATED"/>
    <property type="match status" value="1"/>
</dbReference>
<sequence length="228" mass="24925">MKIGILRTGAPPAPLIPRFGQYDDMFRGMLGTGFDATSYDVVTGTLPGTVEDQDAYLITGSSAGVYEDHDWLPPLRDFLRSAKGKAKLVGICFGHQLMAETFGGRVEKSDRGWGIGLHRYDVRKIADWMDPVPSFAAIVSHQDQVVEPPPKATVLAGSDFTPFGLIAYQDQPAISLQPHPEFEPAFGKALIECRRRRLPDPDAAIASLDQAGDGARLGQWIRTFLKKG</sequence>
<dbReference type="SUPFAM" id="SSF52317">
    <property type="entry name" value="Class I glutamine amidotransferase-like"/>
    <property type="match status" value="1"/>
</dbReference>
<reference evidence="2 3" key="1">
    <citation type="submission" date="2023-05" db="EMBL/GenBank/DDBJ databases">
        <authorList>
            <person name="Guo Y."/>
        </authorList>
    </citation>
    <scope>NUCLEOTIDE SEQUENCE [LARGE SCALE GENOMIC DNA]</scope>
    <source>
        <strain evidence="2 3">GR2756</strain>
    </source>
</reference>
<evidence type="ECO:0000313" key="3">
    <source>
        <dbReference type="Proteomes" id="UP001259572"/>
    </source>
</evidence>
<name>A0ABU3Q6Y4_9SPHN</name>
<accession>A0ABU3Q6Y4</accession>
<dbReference type="InterPro" id="IPR017926">
    <property type="entry name" value="GATASE"/>
</dbReference>
<keyword evidence="2" id="KW-0315">Glutamine amidotransferase</keyword>
<dbReference type="PANTHER" id="PTHR42695">
    <property type="entry name" value="GLUTAMINE AMIDOTRANSFERASE YLR126C-RELATED"/>
    <property type="match status" value="1"/>
</dbReference>
<dbReference type="InterPro" id="IPR044992">
    <property type="entry name" value="ChyE-like"/>
</dbReference>
<evidence type="ECO:0000259" key="1">
    <source>
        <dbReference type="Pfam" id="PF00117"/>
    </source>
</evidence>
<dbReference type="CDD" id="cd01741">
    <property type="entry name" value="GATase1_1"/>
    <property type="match status" value="1"/>
</dbReference>
<dbReference type="Proteomes" id="UP001259572">
    <property type="component" value="Unassembled WGS sequence"/>
</dbReference>
<proteinExistence type="predicted"/>
<dbReference type="EMBL" id="JAVUPU010000004">
    <property type="protein sequence ID" value="MDT9599168.1"/>
    <property type="molecule type" value="Genomic_DNA"/>
</dbReference>
<dbReference type="RefSeq" id="WP_315725850.1">
    <property type="nucleotide sequence ID" value="NZ_JAVUPU010000004.1"/>
</dbReference>
<feature type="domain" description="Glutamine amidotransferase" evidence="1">
    <location>
        <begin position="78"/>
        <end position="184"/>
    </location>
</feature>